<keyword evidence="1" id="KW-1133">Transmembrane helix</keyword>
<feature type="transmembrane region" description="Helical" evidence="1">
    <location>
        <begin position="88"/>
        <end position="109"/>
    </location>
</feature>
<name>A0A8J3NCP4_9ACTN</name>
<organism evidence="2 3">
    <name type="scientific">Actinocatenispora rupis</name>
    <dbReference type="NCBI Taxonomy" id="519421"/>
    <lineage>
        <taxon>Bacteria</taxon>
        <taxon>Bacillati</taxon>
        <taxon>Actinomycetota</taxon>
        <taxon>Actinomycetes</taxon>
        <taxon>Micromonosporales</taxon>
        <taxon>Micromonosporaceae</taxon>
        <taxon>Actinocatenispora</taxon>
    </lineage>
</organism>
<reference evidence="2" key="1">
    <citation type="submission" date="2021-01" db="EMBL/GenBank/DDBJ databases">
        <title>Whole genome shotgun sequence of Actinocatenispora rupis NBRC 107355.</title>
        <authorList>
            <person name="Komaki H."/>
            <person name="Tamura T."/>
        </authorList>
    </citation>
    <scope>NUCLEOTIDE SEQUENCE</scope>
    <source>
        <strain evidence="2">NBRC 107355</strain>
    </source>
</reference>
<feature type="transmembrane region" description="Helical" evidence="1">
    <location>
        <begin position="115"/>
        <end position="135"/>
    </location>
</feature>
<accession>A0A8J3NCP4</accession>
<feature type="transmembrane region" description="Helical" evidence="1">
    <location>
        <begin position="30"/>
        <end position="51"/>
    </location>
</feature>
<evidence type="ECO:0000256" key="1">
    <source>
        <dbReference type="SAM" id="Phobius"/>
    </source>
</evidence>
<feature type="transmembrane region" description="Helical" evidence="1">
    <location>
        <begin position="293"/>
        <end position="311"/>
    </location>
</feature>
<feature type="transmembrane region" description="Helical" evidence="1">
    <location>
        <begin position="223"/>
        <end position="244"/>
    </location>
</feature>
<feature type="transmembrane region" description="Helical" evidence="1">
    <location>
        <begin position="264"/>
        <end position="286"/>
    </location>
</feature>
<comment type="caution">
    <text evidence="2">The sequence shown here is derived from an EMBL/GenBank/DDBJ whole genome shotgun (WGS) entry which is preliminary data.</text>
</comment>
<dbReference type="Proteomes" id="UP000612808">
    <property type="component" value="Unassembled WGS sequence"/>
</dbReference>
<keyword evidence="1" id="KW-0812">Transmembrane</keyword>
<proteinExistence type="predicted"/>
<sequence length="348" mass="36771">MSPATTIDGVRAALGRRTVRQPDGARNVRVLLLVGVSTVLVTRALLAASGYPQVGNGTLHVAHALWGGLLMLVGLMLGLLVTGGPARVGTALVGGVGVGLFVDEVGKFVTQHNDYFFRPAAGIMYCLFAVMLLAVSRASAARWPRGGGPVAEAALIAAGGLAGGLTARQRRTAERLVSGRDDEAAAAVRRLLAATPERTAPERLRRLVRRPLAAVRWLVGTRWLMPGLIGLFTVSRVLVAAIFLGQALSVAAGHHLDPGQDTTAVLASAVVRPLEATLAVTGAVLWRRRRRTALTLLSASLYLNLFVTQLFNFTDSQFGALAELPYQLVMLAMVAHHRRLAEAVSPPG</sequence>
<evidence type="ECO:0000313" key="2">
    <source>
        <dbReference type="EMBL" id="GID12110.1"/>
    </source>
</evidence>
<protein>
    <submittedName>
        <fullName evidence="2">Uncharacterized protein</fullName>
    </submittedName>
</protein>
<gene>
    <name evidence="2" type="ORF">Aru02nite_29990</name>
</gene>
<keyword evidence="1" id="KW-0472">Membrane</keyword>
<keyword evidence="3" id="KW-1185">Reference proteome</keyword>
<dbReference type="RefSeq" id="WP_203658112.1">
    <property type="nucleotide sequence ID" value="NZ_BAAAZM010000009.1"/>
</dbReference>
<evidence type="ECO:0000313" key="3">
    <source>
        <dbReference type="Proteomes" id="UP000612808"/>
    </source>
</evidence>
<dbReference type="EMBL" id="BOMB01000017">
    <property type="protein sequence ID" value="GID12110.1"/>
    <property type="molecule type" value="Genomic_DNA"/>
</dbReference>
<feature type="transmembrane region" description="Helical" evidence="1">
    <location>
        <begin position="63"/>
        <end position="81"/>
    </location>
</feature>
<dbReference type="AlphaFoldDB" id="A0A8J3NCP4"/>